<proteinExistence type="predicted"/>
<protein>
    <submittedName>
        <fullName evidence="2">Uncharacterized protein</fullName>
    </submittedName>
</protein>
<dbReference type="AlphaFoldDB" id="A0A427YQB9"/>
<feature type="region of interest" description="Disordered" evidence="1">
    <location>
        <begin position="22"/>
        <end position="58"/>
    </location>
</feature>
<gene>
    <name evidence="2" type="ORF">EHS25_007646</name>
</gene>
<comment type="caution">
    <text evidence="2">The sequence shown here is derived from an EMBL/GenBank/DDBJ whole genome shotgun (WGS) entry which is preliminary data.</text>
</comment>
<name>A0A427YQB9_9TREE</name>
<dbReference type="EMBL" id="RSCD01000004">
    <property type="protein sequence ID" value="RSH93292.1"/>
    <property type="molecule type" value="Genomic_DNA"/>
</dbReference>
<feature type="region of interest" description="Disordered" evidence="1">
    <location>
        <begin position="81"/>
        <end position="128"/>
    </location>
</feature>
<evidence type="ECO:0000313" key="2">
    <source>
        <dbReference type="EMBL" id="RSH93292.1"/>
    </source>
</evidence>
<dbReference type="STRING" id="1890683.A0A427YQB9"/>
<dbReference type="Proteomes" id="UP000279259">
    <property type="component" value="Unassembled WGS sequence"/>
</dbReference>
<reference evidence="2 3" key="1">
    <citation type="submission" date="2018-11" db="EMBL/GenBank/DDBJ databases">
        <title>Genome sequence of Saitozyma podzolica DSM 27192.</title>
        <authorList>
            <person name="Aliyu H."/>
            <person name="Gorte O."/>
            <person name="Ochsenreither K."/>
        </authorList>
    </citation>
    <scope>NUCLEOTIDE SEQUENCE [LARGE SCALE GENOMIC DNA]</scope>
    <source>
        <strain evidence="2 3">DSM 27192</strain>
    </source>
</reference>
<evidence type="ECO:0000256" key="1">
    <source>
        <dbReference type="SAM" id="MobiDB-lite"/>
    </source>
</evidence>
<accession>A0A427YQB9</accession>
<dbReference type="OrthoDB" id="2596475at2759"/>
<sequence length="369" mass="40231">MSTEEMDRLHALKLPQLRARAKEKILAHSPPSPDISNLLPASRKTTEEARGSSDPIVPIVPAPLLPMVASNVPARNPTLASAFEAEESSSKAKPSTRPDSVSKPGSLRKSTTQHPFQPPRPLPVKPASIAPPILARPSILPLVLGPTGRRRSDRVSYLQSHWLSTLFKNLDDHRRQPRPSTPLPFAGLVDKLLSAPPDQFDTAIRFWIARLHTNLQLGNGEAWSVHGGGLGMVGPDFTTWPPVTACSRYAGDIYQIAAGKTYLCISSTGEVIGSDTLRSDWQQYTLSPLPLSALVKTKDKTNFPGGISKTWRDRATPDELAVATRAVLSSCMLNSFSGEQRSAVQMDSEWLGRPHKSHSGLTVELYLPE</sequence>
<evidence type="ECO:0000313" key="3">
    <source>
        <dbReference type="Proteomes" id="UP000279259"/>
    </source>
</evidence>
<keyword evidence="3" id="KW-1185">Reference proteome</keyword>
<organism evidence="2 3">
    <name type="scientific">Saitozyma podzolica</name>
    <dbReference type="NCBI Taxonomy" id="1890683"/>
    <lineage>
        <taxon>Eukaryota</taxon>
        <taxon>Fungi</taxon>
        <taxon>Dikarya</taxon>
        <taxon>Basidiomycota</taxon>
        <taxon>Agaricomycotina</taxon>
        <taxon>Tremellomycetes</taxon>
        <taxon>Tremellales</taxon>
        <taxon>Trimorphomycetaceae</taxon>
        <taxon>Saitozyma</taxon>
    </lineage>
</organism>